<evidence type="ECO:0000256" key="5">
    <source>
        <dbReference type="ARBA" id="ARBA00022771"/>
    </source>
</evidence>
<dbReference type="FunFam" id="3.30.160.60:FF:001506">
    <property type="entry name" value="Zinc finger protein"/>
    <property type="match status" value="1"/>
</dbReference>
<evidence type="ECO:0000256" key="7">
    <source>
        <dbReference type="ARBA" id="ARBA00023015"/>
    </source>
</evidence>
<evidence type="ECO:0000313" key="14">
    <source>
        <dbReference type="EMBL" id="CAL4097887.1"/>
    </source>
</evidence>
<evidence type="ECO:0000256" key="3">
    <source>
        <dbReference type="ARBA" id="ARBA00022723"/>
    </source>
</evidence>
<dbReference type="FunFam" id="3.30.160.60:FF:000624">
    <property type="entry name" value="zinc finger protein 697"/>
    <property type="match status" value="1"/>
</dbReference>
<dbReference type="PANTHER" id="PTHR19818">
    <property type="entry name" value="ZINC FINGER PROTEIN ZIC AND GLI"/>
    <property type="match status" value="1"/>
</dbReference>
<evidence type="ECO:0000256" key="12">
    <source>
        <dbReference type="SAM" id="MobiDB-lite"/>
    </source>
</evidence>
<sequence length="397" mass="44988">MAIIGENAIIDSLEIQTEERMYPCSQCDQAYTSNILLVSHMKTHTEKPYQCSHCGKAFSTNKALKRHQKTHTGEKPYECINCGKAYTLLSNLKVHYRSHTGEKPYKCKYCSKAFSRSEVCVIHTRIHTGERPFRCNVCSKAFYAKSRLMEHMRTHTGEKPYKCTQCDKAFAHKTVLRDHELAHNQSQTGEKPYQCSKCNKRFALIRYLRNHVRRKHNTDNSIAMIEVNSESHTSENHEQSNNSNISIDTNSNATNAAVCIMAYASACLSEKVKPNSFQRVMDQYFVANNLPTIKHPVPDKDIIEYYSTKYMALNSGSTPSNTESVVPDKSPSGDSNLNNINNYHKSSSHEMMVLNTNVDDDNSICLVSNSDFESAIEDNISEESNSNSQANNHVKNI</sequence>
<feature type="domain" description="C2H2-type" evidence="13">
    <location>
        <begin position="22"/>
        <end position="49"/>
    </location>
</feature>
<keyword evidence="6" id="KW-0862">Zinc</keyword>
<dbReference type="FunFam" id="3.30.160.60:FF:002343">
    <property type="entry name" value="Zinc finger protein 33A"/>
    <property type="match status" value="1"/>
</dbReference>
<dbReference type="FunFam" id="3.30.160.60:FF:000446">
    <property type="entry name" value="Zinc finger protein"/>
    <property type="match status" value="1"/>
</dbReference>
<dbReference type="Pfam" id="PF00096">
    <property type="entry name" value="zf-C2H2"/>
    <property type="match status" value="4"/>
</dbReference>
<dbReference type="GO" id="GO:0045944">
    <property type="term" value="P:positive regulation of transcription by RNA polymerase II"/>
    <property type="evidence" value="ECO:0007669"/>
    <property type="project" value="UniProtKB-ARBA"/>
</dbReference>
<feature type="domain" description="C2H2-type" evidence="13">
    <location>
        <begin position="49"/>
        <end position="76"/>
    </location>
</feature>
<comment type="similarity">
    <text evidence="2">Belongs to the krueppel C2H2-type zinc-finger protein family.</text>
</comment>
<dbReference type="FunFam" id="3.30.160.60:FF:000478">
    <property type="entry name" value="Zinc finger protein 133"/>
    <property type="match status" value="1"/>
</dbReference>
<name>A0AAV2QR44_MEGNR</name>
<dbReference type="FunFam" id="3.30.160.60:FF:000184">
    <property type="entry name" value="Zinc finger protein 333"/>
    <property type="match status" value="1"/>
</dbReference>
<dbReference type="FunFam" id="3.30.160.60:FF:000065">
    <property type="entry name" value="B-cell CLL/lymphoma 6, member B"/>
    <property type="match status" value="1"/>
</dbReference>
<dbReference type="InterPro" id="IPR013087">
    <property type="entry name" value="Znf_C2H2_type"/>
</dbReference>
<dbReference type="GO" id="GO:0005634">
    <property type="term" value="C:nucleus"/>
    <property type="evidence" value="ECO:0007669"/>
    <property type="project" value="UniProtKB-SubCell"/>
</dbReference>
<protein>
    <recommendedName>
        <fullName evidence="13">C2H2-type domain-containing protein</fullName>
    </recommendedName>
</protein>
<evidence type="ECO:0000256" key="8">
    <source>
        <dbReference type="ARBA" id="ARBA00023125"/>
    </source>
</evidence>
<dbReference type="Pfam" id="PF13465">
    <property type="entry name" value="zf-H2C2_2"/>
    <property type="match status" value="1"/>
</dbReference>
<evidence type="ECO:0000256" key="11">
    <source>
        <dbReference type="PROSITE-ProRule" id="PRU00042"/>
    </source>
</evidence>
<feature type="domain" description="C2H2-type" evidence="13">
    <location>
        <begin position="193"/>
        <end position="221"/>
    </location>
</feature>
<keyword evidence="10" id="KW-0539">Nucleus</keyword>
<feature type="domain" description="C2H2-type" evidence="13">
    <location>
        <begin position="161"/>
        <end position="192"/>
    </location>
</feature>
<gene>
    <name evidence="14" type="ORF">MNOR_LOCUS16104</name>
</gene>
<dbReference type="SUPFAM" id="SSF57667">
    <property type="entry name" value="beta-beta-alpha zinc fingers"/>
    <property type="match status" value="4"/>
</dbReference>
<dbReference type="GO" id="GO:0000981">
    <property type="term" value="F:DNA-binding transcription factor activity, RNA polymerase II-specific"/>
    <property type="evidence" value="ECO:0007669"/>
    <property type="project" value="TreeGrafter"/>
</dbReference>
<evidence type="ECO:0000256" key="4">
    <source>
        <dbReference type="ARBA" id="ARBA00022737"/>
    </source>
</evidence>
<dbReference type="GO" id="GO:0000978">
    <property type="term" value="F:RNA polymerase II cis-regulatory region sequence-specific DNA binding"/>
    <property type="evidence" value="ECO:0007669"/>
    <property type="project" value="TreeGrafter"/>
</dbReference>
<keyword evidence="7" id="KW-0805">Transcription regulation</keyword>
<keyword evidence="15" id="KW-1185">Reference proteome</keyword>
<evidence type="ECO:0000256" key="1">
    <source>
        <dbReference type="ARBA" id="ARBA00004123"/>
    </source>
</evidence>
<keyword evidence="8" id="KW-0238">DNA-binding</keyword>
<dbReference type="PROSITE" id="PS00028">
    <property type="entry name" value="ZINC_FINGER_C2H2_1"/>
    <property type="match status" value="6"/>
</dbReference>
<evidence type="ECO:0000259" key="13">
    <source>
        <dbReference type="PROSITE" id="PS50157"/>
    </source>
</evidence>
<keyword evidence="3" id="KW-0479">Metal-binding</keyword>
<dbReference type="PROSITE" id="PS50157">
    <property type="entry name" value="ZINC_FINGER_C2H2_2"/>
    <property type="match status" value="7"/>
</dbReference>
<proteinExistence type="inferred from homology"/>
<organism evidence="14 15">
    <name type="scientific">Meganyctiphanes norvegica</name>
    <name type="common">Northern krill</name>
    <name type="synonym">Thysanopoda norvegica</name>
    <dbReference type="NCBI Taxonomy" id="48144"/>
    <lineage>
        <taxon>Eukaryota</taxon>
        <taxon>Metazoa</taxon>
        <taxon>Ecdysozoa</taxon>
        <taxon>Arthropoda</taxon>
        <taxon>Crustacea</taxon>
        <taxon>Multicrustacea</taxon>
        <taxon>Malacostraca</taxon>
        <taxon>Eumalacostraca</taxon>
        <taxon>Eucarida</taxon>
        <taxon>Euphausiacea</taxon>
        <taxon>Euphausiidae</taxon>
        <taxon>Meganyctiphanes</taxon>
    </lineage>
</organism>
<dbReference type="PANTHER" id="PTHR19818:SF139">
    <property type="entry name" value="PAIR-RULE PROTEIN ODD-PAIRED"/>
    <property type="match status" value="1"/>
</dbReference>
<dbReference type="Proteomes" id="UP001497623">
    <property type="component" value="Unassembled WGS sequence"/>
</dbReference>
<evidence type="ECO:0000313" key="15">
    <source>
        <dbReference type="Proteomes" id="UP001497623"/>
    </source>
</evidence>
<evidence type="ECO:0000256" key="6">
    <source>
        <dbReference type="ARBA" id="ARBA00022833"/>
    </source>
</evidence>
<dbReference type="AlphaFoldDB" id="A0AAV2QR44"/>
<keyword evidence="5 11" id="KW-0863">Zinc-finger</keyword>
<evidence type="ECO:0000256" key="10">
    <source>
        <dbReference type="ARBA" id="ARBA00023242"/>
    </source>
</evidence>
<reference evidence="14 15" key="1">
    <citation type="submission" date="2024-05" db="EMBL/GenBank/DDBJ databases">
        <authorList>
            <person name="Wallberg A."/>
        </authorList>
    </citation>
    <scope>NUCLEOTIDE SEQUENCE [LARGE SCALE GENOMIC DNA]</scope>
</reference>
<evidence type="ECO:0000256" key="9">
    <source>
        <dbReference type="ARBA" id="ARBA00023163"/>
    </source>
</evidence>
<keyword evidence="4" id="KW-0677">Repeat</keyword>
<evidence type="ECO:0000256" key="2">
    <source>
        <dbReference type="ARBA" id="ARBA00006991"/>
    </source>
</evidence>
<dbReference type="SMART" id="SM00355">
    <property type="entry name" value="ZnF_C2H2"/>
    <property type="match status" value="7"/>
</dbReference>
<accession>A0AAV2QR44</accession>
<dbReference type="InterPro" id="IPR036236">
    <property type="entry name" value="Znf_C2H2_sf"/>
</dbReference>
<dbReference type="EMBL" id="CAXKWB010010414">
    <property type="protein sequence ID" value="CAL4097887.1"/>
    <property type="molecule type" value="Genomic_DNA"/>
</dbReference>
<dbReference type="Gene3D" id="3.30.160.60">
    <property type="entry name" value="Classic Zinc Finger"/>
    <property type="match status" value="7"/>
</dbReference>
<comment type="caution">
    <text evidence="14">The sequence shown here is derived from an EMBL/GenBank/DDBJ whole genome shotgun (WGS) entry which is preliminary data.</text>
</comment>
<feature type="domain" description="C2H2-type" evidence="13">
    <location>
        <begin position="77"/>
        <end position="104"/>
    </location>
</feature>
<keyword evidence="9" id="KW-0804">Transcription</keyword>
<dbReference type="InterPro" id="IPR050329">
    <property type="entry name" value="GLI_C2H2-zinc-finger"/>
</dbReference>
<dbReference type="GO" id="GO:0008270">
    <property type="term" value="F:zinc ion binding"/>
    <property type="evidence" value="ECO:0007669"/>
    <property type="project" value="UniProtKB-KW"/>
</dbReference>
<feature type="region of interest" description="Disordered" evidence="12">
    <location>
        <begin position="316"/>
        <end position="339"/>
    </location>
</feature>
<comment type="subcellular location">
    <subcellularLocation>
        <location evidence="1">Nucleus</location>
    </subcellularLocation>
</comment>
<feature type="domain" description="C2H2-type" evidence="13">
    <location>
        <begin position="133"/>
        <end position="160"/>
    </location>
</feature>
<feature type="domain" description="C2H2-type" evidence="13">
    <location>
        <begin position="105"/>
        <end position="132"/>
    </location>
</feature>